<dbReference type="Proteomes" id="UP001652700">
    <property type="component" value="Unplaced"/>
</dbReference>
<dbReference type="InterPro" id="IPR050111">
    <property type="entry name" value="C-type_lectin/snaclec_domain"/>
</dbReference>
<evidence type="ECO:0000256" key="2">
    <source>
        <dbReference type="SAM" id="SignalP"/>
    </source>
</evidence>
<keyword evidence="2" id="KW-0732">Signal</keyword>
<dbReference type="PROSITE" id="PS00615">
    <property type="entry name" value="C_TYPE_LECTIN_1"/>
    <property type="match status" value="1"/>
</dbReference>
<dbReference type="SUPFAM" id="SSF56436">
    <property type="entry name" value="C-type lectin-like"/>
    <property type="match status" value="1"/>
</dbReference>
<evidence type="ECO:0000259" key="3">
    <source>
        <dbReference type="PROSITE" id="PS50041"/>
    </source>
</evidence>
<proteinExistence type="predicted"/>
<protein>
    <recommendedName>
        <fullName evidence="3">C-type lectin domain-containing protein</fullName>
    </recommendedName>
</protein>
<dbReference type="GeneID" id="126889404"/>
<dbReference type="Pfam" id="PF00059">
    <property type="entry name" value="Lectin_C"/>
    <property type="match status" value="1"/>
</dbReference>
<dbReference type="InterPro" id="IPR016187">
    <property type="entry name" value="CTDL_fold"/>
</dbReference>
<feature type="signal peptide" evidence="2">
    <location>
        <begin position="1"/>
        <end position="17"/>
    </location>
</feature>
<organism evidence="4 5">
    <name type="scientific">Diabrotica virgifera virgifera</name>
    <name type="common">western corn rootworm</name>
    <dbReference type="NCBI Taxonomy" id="50390"/>
    <lineage>
        <taxon>Eukaryota</taxon>
        <taxon>Metazoa</taxon>
        <taxon>Ecdysozoa</taxon>
        <taxon>Arthropoda</taxon>
        <taxon>Hexapoda</taxon>
        <taxon>Insecta</taxon>
        <taxon>Pterygota</taxon>
        <taxon>Neoptera</taxon>
        <taxon>Endopterygota</taxon>
        <taxon>Coleoptera</taxon>
        <taxon>Polyphaga</taxon>
        <taxon>Cucujiformia</taxon>
        <taxon>Chrysomeloidea</taxon>
        <taxon>Chrysomelidae</taxon>
        <taxon>Galerucinae</taxon>
        <taxon>Diabroticina</taxon>
        <taxon>Diabroticites</taxon>
        <taxon>Diabrotica</taxon>
    </lineage>
</organism>
<evidence type="ECO:0000313" key="5">
    <source>
        <dbReference type="Proteomes" id="UP001652700"/>
    </source>
</evidence>
<name>A0ABM5KTV0_DIAVI</name>
<dbReference type="InterPro" id="IPR016186">
    <property type="entry name" value="C-type_lectin-like/link_sf"/>
</dbReference>
<dbReference type="InterPro" id="IPR001304">
    <property type="entry name" value="C-type_lectin-like"/>
</dbReference>
<feature type="domain" description="C-type lectin" evidence="3">
    <location>
        <begin position="39"/>
        <end position="166"/>
    </location>
</feature>
<evidence type="ECO:0000256" key="1">
    <source>
        <dbReference type="ARBA" id="ARBA00023157"/>
    </source>
</evidence>
<dbReference type="InterPro" id="IPR018378">
    <property type="entry name" value="C-type_lectin_CS"/>
</dbReference>
<dbReference type="CDD" id="cd00037">
    <property type="entry name" value="CLECT"/>
    <property type="match status" value="1"/>
</dbReference>
<sequence>MYNKVVLLCYLVYVVTGEEAQVFTSKTLFRKSGPNFLEFQNYTYYFNVEFEINFYGAMQYCKLRNMELINIDSAIENDKIGLHIIEKGWAPKKFWTSAVNMVEGGKWIWLSNGQPIKYFNWDRGEPTGMIPFVASYENCIQARHEGTRGFTWNDLNCGVKNYVICKRPSSCSCPSIKSY</sequence>
<keyword evidence="5" id="KW-1185">Reference proteome</keyword>
<dbReference type="PROSITE" id="PS50041">
    <property type="entry name" value="C_TYPE_LECTIN_2"/>
    <property type="match status" value="1"/>
</dbReference>
<dbReference type="PANTHER" id="PTHR22803">
    <property type="entry name" value="MANNOSE, PHOSPHOLIPASE, LECTIN RECEPTOR RELATED"/>
    <property type="match status" value="1"/>
</dbReference>
<dbReference type="Gene3D" id="3.10.100.10">
    <property type="entry name" value="Mannose-Binding Protein A, subunit A"/>
    <property type="match status" value="1"/>
</dbReference>
<dbReference type="EnsemblMetazoa" id="XM_050657662.1">
    <property type="protein sequence ID" value="XP_050513619.1"/>
    <property type="gene ID" value="LOC126889404"/>
</dbReference>
<reference evidence="4" key="1">
    <citation type="submission" date="2025-05" db="UniProtKB">
        <authorList>
            <consortium name="EnsemblMetazoa"/>
        </authorList>
    </citation>
    <scope>IDENTIFICATION</scope>
</reference>
<feature type="chain" id="PRO_5045744189" description="C-type lectin domain-containing protein" evidence="2">
    <location>
        <begin position="18"/>
        <end position="179"/>
    </location>
</feature>
<keyword evidence="1" id="KW-1015">Disulfide bond</keyword>
<evidence type="ECO:0000313" key="4">
    <source>
        <dbReference type="EnsemblMetazoa" id="XP_050513619.1"/>
    </source>
</evidence>
<dbReference type="SMART" id="SM00034">
    <property type="entry name" value="CLECT"/>
    <property type="match status" value="1"/>
</dbReference>
<dbReference type="RefSeq" id="XP_050513619.1">
    <property type="nucleotide sequence ID" value="XM_050657662.1"/>
</dbReference>
<accession>A0ABM5KTV0</accession>